<dbReference type="Gene3D" id="1.20.1640.10">
    <property type="entry name" value="Multidrug efflux transporter AcrB transmembrane domain"/>
    <property type="match status" value="2"/>
</dbReference>
<evidence type="ECO:0000256" key="7">
    <source>
        <dbReference type="ARBA" id="ARBA00023136"/>
    </source>
</evidence>
<feature type="transmembrane region" description="Helical" evidence="8">
    <location>
        <begin position="952"/>
        <end position="971"/>
    </location>
</feature>
<dbReference type="SUPFAM" id="SSF82714">
    <property type="entry name" value="Multidrug efflux transporter AcrB TolC docking domain, DN and DC subdomains"/>
    <property type="match status" value="2"/>
</dbReference>
<comment type="subcellular location">
    <subcellularLocation>
        <location evidence="1">Cell membrane</location>
        <topology evidence="1">Multi-pass membrane protein</topology>
    </subcellularLocation>
</comment>
<feature type="transmembrane region" description="Helical" evidence="8">
    <location>
        <begin position="879"/>
        <end position="899"/>
    </location>
</feature>
<name>A0A0K1PKU3_9BACT</name>
<protein>
    <submittedName>
        <fullName evidence="9">Cobalt-zinc-cadmium resistance protein CzcA</fullName>
    </submittedName>
</protein>
<evidence type="ECO:0000313" key="10">
    <source>
        <dbReference type="Proteomes" id="UP000064967"/>
    </source>
</evidence>
<dbReference type="GO" id="GO:0042910">
    <property type="term" value="F:xenobiotic transmembrane transporter activity"/>
    <property type="evidence" value="ECO:0007669"/>
    <property type="project" value="TreeGrafter"/>
</dbReference>
<dbReference type="GO" id="GO:0005886">
    <property type="term" value="C:plasma membrane"/>
    <property type="evidence" value="ECO:0007669"/>
    <property type="project" value="UniProtKB-SubCell"/>
</dbReference>
<feature type="transmembrane region" description="Helical" evidence="8">
    <location>
        <begin position="468"/>
        <end position="491"/>
    </location>
</feature>
<dbReference type="Gene3D" id="3.30.70.1430">
    <property type="entry name" value="Multidrug efflux transporter AcrB pore domain"/>
    <property type="match status" value="2"/>
</dbReference>
<sequence>MIHALVALAVRHRGLVIFATLLFALIGARSYLALPIDAVPDITNVQVQVLTAAPGLSPLEVESMVTRPVELAMAGLPHTTQVRSASRAGVSAVTVIFDDDQPLFEARALVSQRLPAARAAVLGGAEPELGPMSTGLGEVFHFTVSWPGHTAAEIRTLLDWEIAYALRTVPGVVEVNAWGGDTRQIEVRLRPLDLVAHSLTPKDVEMRLLEGGASGGGGAIERGGEQAIVRLDGQYRTVDSVAAQVVAIKHGGTPVLVKDVADVRDGVAFRLSAATADGKGETVYAMVQMIAGGNAHEIVAKVDERLREIRTRLPTGAVIEPFYDRATLVDRVLATVKHSLLEGGVVVIIVLLLLLGDVAAGIVVATTIPLAMLGAFALMRVFDVTGNLMSLGAIDFGLVVDGAVVVVEGALASMAVHRIVAKDALEREAAAVGKPIAFGVFIVGLVYVPILMLEAVEGKMFRPMAMTVLFALGTALVLTFTWVPALASLLLRRIHEHEPWLVRKMRKVYEPLLERSLARPSFAIVVAIVLVAVGVVAGWGRGIEFVPRLEEGDLVVQVTRPPSVSLAEAIQGTTAVEAALREFPEVRTVVSRTGSPDVATDIMGVEQSDVFVILVPRSEWVTAHDREELVAKFDERLRRALPGTGFSWTQPIEMRTQELLGGSKSDVGIKIFGDDLATLRRIAQAVVHELGTIEGAADVRVEQTAGLPLATVRPDPWKAARAGASVEDVRAAVESVREGRHVGTLVEGERRFEVRTRSSLASGDGLDRMPVVLEGGRSALLSDIADVVDEEGPAIVSREQARRRVLVEANVRGRDLGSFVAELERKLAKVERPSGYYVQVSGQYEHLVHAAKRFAVIVPLTIAVIFALLYMSFGSAKPALVILLNVPVATSGGLLALWARSLPISIAAAVGMIALFGVATLNGTVLLSAARAHEKEGRSALEAARLAARERFRPVLTTAFVASVGFVPMALATGTGAEVQRPLATVVIGGLVTATVLTLGLLPALYARIEGGSARDHARES</sequence>
<feature type="transmembrane region" description="Helical" evidence="8">
    <location>
        <begin position="983"/>
        <end position="1006"/>
    </location>
</feature>
<dbReference type="SUPFAM" id="SSF82693">
    <property type="entry name" value="Multidrug efflux transporter AcrB pore domain, PN1, PN2, PC1 and PC2 subdomains"/>
    <property type="match status" value="3"/>
</dbReference>
<keyword evidence="10" id="KW-1185">Reference proteome</keyword>
<evidence type="ECO:0000313" key="9">
    <source>
        <dbReference type="EMBL" id="AKU94021.1"/>
    </source>
</evidence>
<comment type="similarity">
    <text evidence="2">Belongs to the resistance-nodulation-cell division (RND) (TC 2.A.6) family.</text>
</comment>
<dbReference type="PRINTS" id="PR00702">
    <property type="entry name" value="ACRIFLAVINRP"/>
</dbReference>
<evidence type="ECO:0000256" key="6">
    <source>
        <dbReference type="ARBA" id="ARBA00022989"/>
    </source>
</evidence>
<dbReference type="PANTHER" id="PTHR32063:SF24">
    <property type="entry name" value="CATION EFFLUX SYSTEM (ACRB_ACRD_ACRF FAMILY)"/>
    <property type="match status" value="1"/>
</dbReference>
<dbReference type="Pfam" id="PF00873">
    <property type="entry name" value="ACR_tran"/>
    <property type="match status" value="1"/>
</dbReference>
<dbReference type="InterPro" id="IPR027463">
    <property type="entry name" value="AcrB_DN_DC_subdom"/>
</dbReference>
<dbReference type="GO" id="GO:0008324">
    <property type="term" value="F:monoatomic cation transmembrane transporter activity"/>
    <property type="evidence" value="ECO:0007669"/>
    <property type="project" value="InterPro"/>
</dbReference>
<dbReference type="Gene3D" id="3.30.70.1320">
    <property type="entry name" value="Multidrug efflux transporter AcrB pore domain like"/>
    <property type="match status" value="1"/>
</dbReference>
<dbReference type="NCBIfam" id="TIGR00914">
    <property type="entry name" value="2A0601"/>
    <property type="match status" value="1"/>
</dbReference>
<proteinExistence type="inferred from homology"/>
<evidence type="ECO:0000256" key="1">
    <source>
        <dbReference type="ARBA" id="ARBA00004651"/>
    </source>
</evidence>
<dbReference type="KEGG" id="llu:AKJ09_00685"/>
<evidence type="ECO:0000256" key="5">
    <source>
        <dbReference type="ARBA" id="ARBA00022692"/>
    </source>
</evidence>
<keyword evidence="4" id="KW-1003">Cell membrane</keyword>
<dbReference type="Proteomes" id="UP000064967">
    <property type="component" value="Chromosome"/>
</dbReference>
<feature type="transmembrane region" description="Helical" evidence="8">
    <location>
        <begin position="436"/>
        <end position="456"/>
    </location>
</feature>
<keyword evidence="6 8" id="KW-1133">Transmembrane helix</keyword>
<feature type="transmembrane region" description="Helical" evidence="8">
    <location>
        <begin position="346"/>
        <end position="379"/>
    </location>
</feature>
<dbReference type="OrthoDB" id="5478262at2"/>
<accession>A0A0K1PKU3</accession>
<feature type="transmembrane region" description="Helical" evidence="8">
    <location>
        <begin position="521"/>
        <end position="540"/>
    </location>
</feature>
<dbReference type="AlphaFoldDB" id="A0A0K1PKU3"/>
<keyword evidence="7 8" id="KW-0472">Membrane</keyword>
<reference evidence="9 10" key="1">
    <citation type="submission" date="2015-08" db="EMBL/GenBank/DDBJ databases">
        <authorList>
            <person name="Babu N.S."/>
            <person name="Beckwith C.J."/>
            <person name="Beseler K.G."/>
            <person name="Brison A."/>
            <person name="Carone J.V."/>
            <person name="Caskin T.P."/>
            <person name="Diamond M."/>
            <person name="Durham M.E."/>
            <person name="Foxe J.M."/>
            <person name="Go M."/>
            <person name="Henderson B.A."/>
            <person name="Jones I.B."/>
            <person name="McGettigan J.A."/>
            <person name="Micheletti S.J."/>
            <person name="Nasrallah M.E."/>
            <person name="Ortiz D."/>
            <person name="Piller C.R."/>
            <person name="Privatt S.R."/>
            <person name="Schneider S.L."/>
            <person name="Sharp S."/>
            <person name="Smith T.C."/>
            <person name="Stanton J.D."/>
            <person name="Ullery H.E."/>
            <person name="Wilson R.J."/>
            <person name="Serrano M.G."/>
            <person name="Buck G."/>
            <person name="Lee V."/>
            <person name="Wang Y."/>
            <person name="Carvalho R."/>
            <person name="Voegtly L."/>
            <person name="Shi R."/>
            <person name="Duckworth R."/>
            <person name="Johnson A."/>
            <person name="Loviza R."/>
            <person name="Walstead R."/>
            <person name="Shah Z."/>
            <person name="Kiflezghi M."/>
            <person name="Wade K."/>
            <person name="Ball S.L."/>
            <person name="Bradley K.W."/>
            <person name="Asai D.J."/>
            <person name="Bowman C.A."/>
            <person name="Russell D.A."/>
            <person name="Pope W.H."/>
            <person name="Jacobs-Sera D."/>
            <person name="Hendrix R.W."/>
            <person name="Hatfull G.F."/>
        </authorList>
    </citation>
    <scope>NUCLEOTIDE SEQUENCE [LARGE SCALE GENOMIC DNA]</scope>
    <source>
        <strain evidence="9 10">DSM 27648</strain>
    </source>
</reference>
<feature type="transmembrane region" description="Helical" evidence="8">
    <location>
        <begin position="854"/>
        <end position="873"/>
    </location>
</feature>
<dbReference type="PATRIC" id="fig|1391654.3.peg.691"/>
<feature type="transmembrane region" description="Helical" evidence="8">
    <location>
        <begin position="906"/>
        <end position="932"/>
    </location>
</feature>
<keyword evidence="3" id="KW-0813">Transport</keyword>
<organism evidence="9 10">
    <name type="scientific">Labilithrix luteola</name>
    <dbReference type="NCBI Taxonomy" id="1391654"/>
    <lineage>
        <taxon>Bacteria</taxon>
        <taxon>Pseudomonadati</taxon>
        <taxon>Myxococcota</taxon>
        <taxon>Polyangia</taxon>
        <taxon>Polyangiales</taxon>
        <taxon>Labilitrichaceae</taxon>
        <taxon>Labilithrix</taxon>
    </lineage>
</organism>
<evidence type="ECO:0000256" key="2">
    <source>
        <dbReference type="ARBA" id="ARBA00010942"/>
    </source>
</evidence>
<dbReference type="PANTHER" id="PTHR32063">
    <property type="match status" value="1"/>
</dbReference>
<evidence type="ECO:0000256" key="8">
    <source>
        <dbReference type="SAM" id="Phobius"/>
    </source>
</evidence>
<dbReference type="Gene3D" id="3.30.70.1440">
    <property type="entry name" value="Multidrug efflux transporter AcrB pore domain"/>
    <property type="match status" value="1"/>
</dbReference>
<dbReference type="EMBL" id="CP012333">
    <property type="protein sequence ID" value="AKU94021.1"/>
    <property type="molecule type" value="Genomic_DNA"/>
</dbReference>
<evidence type="ECO:0000256" key="3">
    <source>
        <dbReference type="ARBA" id="ARBA00022448"/>
    </source>
</evidence>
<dbReference type="RefSeq" id="WP_146645685.1">
    <property type="nucleotide sequence ID" value="NZ_CP012333.1"/>
</dbReference>
<dbReference type="STRING" id="1391654.AKJ09_00685"/>
<dbReference type="InterPro" id="IPR001036">
    <property type="entry name" value="Acrflvin-R"/>
</dbReference>
<keyword evidence="5 8" id="KW-0812">Transmembrane</keyword>
<evidence type="ECO:0000256" key="4">
    <source>
        <dbReference type="ARBA" id="ARBA00022475"/>
    </source>
</evidence>
<feature type="transmembrane region" description="Helical" evidence="8">
    <location>
        <begin position="391"/>
        <end position="416"/>
    </location>
</feature>
<gene>
    <name evidence="9" type="ORF">AKJ09_00685</name>
</gene>
<dbReference type="SUPFAM" id="SSF82866">
    <property type="entry name" value="Multidrug efflux transporter AcrB transmembrane domain"/>
    <property type="match status" value="2"/>
</dbReference>
<dbReference type="InterPro" id="IPR004763">
    <property type="entry name" value="CusA-like"/>
</dbReference>
<dbReference type="Gene3D" id="3.30.2090.10">
    <property type="entry name" value="Multidrug efflux transporter AcrB TolC docking domain, DN and DC subdomains"/>
    <property type="match status" value="2"/>
</dbReference>